<protein>
    <submittedName>
        <fullName evidence="6">RNA polymerase ECF family sigma subunit</fullName>
    </submittedName>
</protein>
<proteinExistence type="inferred from homology"/>
<dbReference type="InterPro" id="IPR014284">
    <property type="entry name" value="RNA_pol_sigma-70_dom"/>
</dbReference>
<dbReference type="PANTHER" id="PTHR43133:SF53">
    <property type="entry name" value="ECF RNA POLYMERASE SIGMA-E FACTOR"/>
    <property type="match status" value="1"/>
</dbReference>
<dbReference type="Pfam" id="PF04542">
    <property type="entry name" value="Sigma70_r2"/>
    <property type="match status" value="1"/>
</dbReference>
<comment type="similarity">
    <text evidence="1">Belongs to the sigma-70 factor family. ECF subfamily.</text>
</comment>
<dbReference type="AlphaFoldDB" id="A0A3E0H3R3"/>
<dbReference type="SUPFAM" id="SSF88946">
    <property type="entry name" value="Sigma2 domain of RNA polymerase sigma factors"/>
    <property type="match status" value="1"/>
</dbReference>
<dbReference type="InterPro" id="IPR013324">
    <property type="entry name" value="RNA_pol_sigma_r3/r4-like"/>
</dbReference>
<name>A0A3E0H3R3_9GAMM</name>
<sequence length="189" mass="21514">MQATRPAQRNRGLQLAMQQYGGAMLATARAITANHADDAVQEAWISVHRAIGGFEARASLKTWLLRITMNCAYNQLRKHKQHLSLDDHDNHTDLFASDGHWQIPIKAWTDDSPEKLLEARAMNECIEHHMAGLPDGQRVTLQLTDFQSVNVESICELLGITPNHYRVLLYRARLSLFKMLDHFQRTGDC</sequence>
<evidence type="ECO:0000256" key="4">
    <source>
        <dbReference type="ARBA" id="ARBA00023163"/>
    </source>
</evidence>
<evidence type="ECO:0000256" key="2">
    <source>
        <dbReference type="ARBA" id="ARBA00023015"/>
    </source>
</evidence>
<comment type="caution">
    <text evidence="6">The sequence shown here is derived from an EMBL/GenBank/DDBJ whole genome shotgun (WGS) entry which is preliminary data.</text>
</comment>
<dbReference type="Proteomes" id="UP000256774">
    <property type="component" value="Unassembled WGS sequence"/>
</dbReference>
<keyword evidence="3" id="KW-0731">Sigma factor</keyword>
<accession>A0A3E0H3R3</accession>
<dbReference type="Gene3D" id="1.10.10.10">
    <property type="entry name" value="Winged helix-like DNA-binding domain superfamily/Winged helix DNA-binding domain"/>
    <property type="match status" value="1"/>
</dbReference>
<evidence type="ECO:0000256" key="1">
    <source>
        <dbReference type="ARBA" id="ARBA00010641"/>
    </source>
</evidence>
<evidence type="ECO:0000259" key="5">
    <source>
        <dbReference type="Pfam" id="PF04542"/>
    </source>
</evidence>
<evidence type="ECO:0000313" key="7">
    <source>
        <dbReference type="Proteomes" id="UP000256774"/>
    </source>
</evidence>
<dbReference type="InterPro" id="IPR007627">
    <property type="entry name" value="RNA_pol_sigma70_r2"/>
</dbReference>
<dbReference type="GO" id="GO:0006352">
    <property type="term" value="P:DNA-templated transcription initiation"/>
    <property type="evidence" value="ECO:0007669"/>
    <property type="project" value="InterPro"/>
</dbReference>
<dbReference type="InterPro" id="IPR013325">
    <property type="entry name" value="RNA_pol_sigma_r2"/>
</dbReference>
<dbReference type="Gene3D" id="1.10.1740.10">
    <property type="match status" value="1"/>
</dbReference>
<organism evidence="6 7">
    <name type="scientific">Paraperlucidibaca baekdonensis</name>
    <dbReference type="NCBI Taxonomy" id="748120"/>
    <lineage>
        <taxon>Bacteria</taxon>
        <taxon>Pseudomonadati</taxon>
        <taxon>Pseudomonadota</taxon>
        <taxon>Gammaproteobacteria</taxon>
        <taxon>Moraxellales</taxon>
        <taxon>Moraxellaceae</taxon>
        <taxon>Paraperlucidibaca</taxon>
    </lineage>
</organism>
<evidence type="ECO:0000313" key="6">
    <source>
        <dbReference type="EMBL" id="REH37791.1"/>
    </source>
</evidence>
<feature type="domain" description="RNA polymerase sigma-70 region 2" evidence="5">
    <location>
        <begin position="18"/>
        <end position="80"/>
    </location>
</feature>
<gene>
    <name evidence="6" type="ORF">DFR26_1574</name>
</gene>
<reference evidence="6 7" key="1">
    <citation type="submission" date="2018-08" db="EMBL/GenBank/DDBJ databases">
        <title>Genomic Encyclopedia of Type Strains, Phase IV (KMG-IV): sequencing the most valuable type-strain genomes for metagenomic binning, comparative biology and taxonomic classification.</title>
        <authorList>
            <person name="Goeker M."/>
        </authorList>
    </citation>
    <scope>NUCLEOTIDE SEQUENCE [LARGE SCALE GENOMIC DNA]</scope>
    <source>
        <strain evidence="6 7">DSM 26022</strain>
    </source>
</reference>
<dbReference type="GO" id="GO:0016987">
    <property type="term" value="F:sigma factor activity"/>
    <property type="evidence" value="ECO:0007669"/>
    <property type="project" value="UniProtKB-KW"/>
</dbReference>
<dbReference type="SUPFAM" id="SSF88659">
    <property type="entry name" value="Sigma3 and sigma4 domains of RNA polymerase sigma factors"/>
    <property type="match status" value="1"/>
</dbReference>
<dbReference type="PANTHER" id="PTHR43133">
    <property type="entry name" value="RNA POLYMERASE ECF-TYPE SIGMA FACTO"/>
    <property type="match status" value="1"/>
</dbReference>
<dbReference type="EMBL" id="QUNR01000003">
    <property type="protein sequence ID" value="REH37791.1"/>
    <property type="molecule type" value="Genomic_DNA"/>
</dbReference>
<keyword evidence="2" id="KW-0805">Transcription regulation</keyword>
<evidence type="ECO:0000256" key="3">
    <source>
        <dbReference type="ARBA" id="ARBA00023082"/>
    </source>
</evidence>
<dbReference type="InterPro" id="IPR039425">
    <property type="entry name" value="RNA_pol_sigma-70-like"/>
</dbReference>
<dbReference type="NCBIfam" id="TIGR02937">
    <property type="entry name" value="sigma70-ECF"/>
    <property type="match status" value="1"/>
</dbReference>
<dbReference type="InterPro" id="IPR036388">
    <property type="entry name" value="WH-like_DNA-bd_sf"/>
</dbReference>
<keyword evidence="7" id="KW-1185">Reference proteome</keyword>
<keyword evidence="4" id="KW-0804">Transcription</keyword>